<dbReference type="Pfam" id="PF12833">
    <property type="entry name" value="HTH_18"/>
    <property type="match status" value="1"/>
</dbReference>
<comment type="caution">
    <text evidence="5">The sequence shown here is derived from an EMBL/GenBank/DDBJ whole genome shotgun (WGS) entry which is preliminary data.</text>
</comment>
<dbReference type="GO" id="GO:0003700">
    <property type="term" value="F:DNA-binding transcription factor activity"/>
    <property type="evidence" value="ECO:0007669"/>
    <property type="project" value="InterPro"/>
</dbReference>
<keyword evidence="1" id="KW-0805">Transcription regulation</keyword>
<keyword evidence="3" id="KW-0804">Transcription</keyword>
<sequence>MVGMSDTPKKLPKPTCEDIEPVEGRVLPWPGKPPEIRVLSPLLDAANAYMEENGGGHGRFPTPLPGVSMLRQFQQRLPMRQLYRPSICIVLQGAKDLHIGEDTFSYGAMECLAVGMELPATGHIVEASQDRPYIGMTLDIDIGLMREVLEQLDAPPAPPSSTGPCLFVRQVDEPLADCVGRLIKLCDTPKAIPILYPAIMREICYWLLTGAHGGEFCKLAVAETNAARIRKAIYVLHADIARTLRVEQLAEAAGMGVSSFHQHFKTLTSMSPLQFQKQLRLIEARRLMVTEAVSVTEAAYQVGYESASQFSREYSRMFGAAPKKDITTLQKAYAEYMGRVVRGRQQNAISA</sequence>
<dbReference type="SMART" id="SM00342">
    <property type="entry name" value="HTH_ARAC"/>
    <property type="match status" value="1"/>
</dbReference>
<dbReference type="InterPro" id="IPR018060">
    <property type="entry name" value="HTH_AraC"/>
</dbReference>
<dbReference type="Gene3D" id="1.10.10.60">
    <property type="entry name" value="Homeodomain-like"/>
    <property type="match status" value="2"/>
</dbReference>
<evidence type="ECO:0000256" key="2">
    <source>
        <dbReference type="ARBA" id="ARBA00023125"/>
    </source>
</evidence>
<dbReference type="RefSeq" id="WP_229673839.1">
    <property type="nucleotide sequence ID" value="NZ_BMJP01000002.1"/>
</dbReference>
<dbReference type="EMBL" id="JACIJR010000003">
    <property type="protein sequence ID" value="MBB5729062.1"/>
    <property type="molecule type" value="Genomic_DNA"/>
</dbReference>
<dbReference type="Pfam" id="PF06719">
    <property type="entry name" value="AraC_N"/>
    <property type="match status" value="1"/>
</dbReference>
<dbReference type="AlphaFoldDB" id="A0A7W9F136"/>
<keyword evidence="2 5" id="KW-0238">DNA-binding</keyword>
<evidence type="ECO:0000313" key="5">
    <source>
        <dbReference type="EMBL" id="MBB5729062.1"/>
    </source>
</evidence>
<evidence type="ECO:0000313" key="6">
    <source>
        <dbReference type="Proteomes" id="UP000546701"/>
    </source>
</evidence>
<dbReference type="PROSITE" id="PS00041">
    <property type="entry name" value="HTH_ARAC_FAMILY_1"/>
    <property type="match status" value="1"/>
</dbReference>
<dbReference type="InterPro" id="IPR009594">
    <property type="entry name" value="Tscrpt_reg_HTH_AraC_N"/>
</dbReference>
<reference evidence="5 6" key="1">
    <citation type="submission" date="2020-08" db="EMBL/GenBank/DDBJ databases">
        <title>Genomic Encyclopedia of Type Strains, Phase IV (KMG-IV): sequencing the most valuable type-strain genomes for metagenomic binning, comparative biology and taxonomic classification.</title>
        <authorList>
            <person name="Goeker M."/>
        </authorList>
    </citation>
    <scope>NUCLEOTIDE SEQUENCE [LARGE SCALE GENOMIC DNA]</scope>
    <source>
        <strain evidence="5 6">DSM 103336</strain>
    </source>
</reference>
<evidence type="ECO:0000256" key="1">
    <source>
        <dbReference type="ARBA" id="ARBA00023015"/>
    </source>
</evidence>
<name>A0A7W9F136_9SPHN</name>
<dbReference type="SUPFAM" id="SSF46689">
    <property type="entry name" value="Homeodomain-like"/>
    <property type="match status" value="2"/>
</dbReference>
<keyword evidence="6" id="KW-1185">Reference proteome</keyword>
<dbReference type="PROSITE" id="PS01124">
    <property type="entry name" value="HTH_ARAC_FAMILY_2"/>
    <property type="match status" value="1"/>
</dbReference>
<dbReference type="GO" id="GO:0043565">
    <property type="term" value="F:sequence-specific DNA binding"/>
    <property type="evidence" value="ECO:0007669"/>
    <property type="project" value="InterPro"/>
</dbReference>
<dbReference type="InterPro" id="IPR018062">
    <property type="entry name" value="HTH_AraC-typ_CS"/>
</dbReference>
<dbReference type="PANTHER" id="PTHR43436:SF1">
    <property type="entry name" value="TRANSCRIPTIONAL REGULATORY PROTEIN"/>
    <property type="match status" value="1"/>
</dbReference>
<organism evidence="5 6">
    <name type="scientific">Sphingomonas prati</name>
    <dbReference type="NCBI Taxonomy" id="1843237"/>
    <lineage>
        <taxon>Bacteria</taxon>
        <taxon>Pseudomonadati</taxon>
        <taxon>Pseudomonadota</taxon>
        <taxon>Alphaproteobacteria</taxon>
        <taxon>Sphingomonadales</taxon>
        <taxon>Sphingomonadaceae</taxon>
        <taxon>Sphingomonas</taxon>
    </lineage>
</organism>
<gene>
    <name evidence="5" type="ORF">FHS99_001540</name>
</gene>
<proteinExistence type="predicted"/>
<feature type="domain" description="HTH araC/xylS-type" evidence="4">
    <location>
        <begin position="230"/>
        <end position="328"/>
    </location>
</feature>
<dbReference type="PANTHER" id="PTHR43436">
    <property type="entry name" value="ARAC-FAMILY TRANSCRIPTIONAL REGULATOR"/>
    <property type="match status" value="1"/>
</dbReference>
<protein>
    <submittedName>
        <fullName evidence="5">AraC-like DNA-binding protein</fullName>
    </submittedName>
</protein>
<evidence type="ECO:0000259" key="4">
    <source>
        <dbReference type="PROSITE" id="PS01124"/>
    </source>
</evidence>
<dbReference type="InterPro" id="IPR009057">
    <property type="entry name" value="Homeodomain-like_sf"/>
</dbReference>
<dbReference type="Proteomes" id="UP000546701">
    <property type="component" value="Unassembled WGS sequence"/>
</dbReference>
<evidence type="ECO:0000256" key="3">
    <source>
        <dbReference type="ARBA" id="ARBA00023163"/>
    </source>
</evidence>
<accession>A0A7W9F136</accession>